<feature type="transmembrane region" description="Helical" evidence="6">
    <location>
        <begin position="93"/>
        <end position="120"/>
    </location>
</feature>
<feature type="transmembrane region" description="Helical" evidence="6">
    <location>
        <begin position="40"/>
        <end position="61"/>
    </location>
</feature>
<evidence type="ECO:0000256" key="5">
    <source>
        <dbReference type="ARBA" id="ARBA00023136"/>
    </source>
</evidence>
<dbReference type="InterPro" id="IPR050814">
    <property type="entry name" value="Myo-inositol_Transporter"/>
</dbReference>
<dbReference type="InterPro" id="IPR005828">
    <property type="entry name" value="MFS_sugar_transport-like"/>
</dbReference>
<comment type="caution">
    <text evidence="8">The sequence shown here is derived from an EMBL/GenBank/DDBJ whole genome shotgun (WGS) entry which is preliminary data.</text>
</comment>
<evidence type="ECO:0000256" key="1">
    <source>
        <dbReference type="ARBA" id="ARBA00004141"/>
    </source>
</evidence>
<sequence length="158" mass="17308">MILIATVGIHFFEHATGIEAVILYSPWIFKAAGITSEDKLLLATVGVAFFSIGLGPITWVYSSEIFPSRLRAQGASIGIAVNRIMNAMISMSFMSITNAISTGGAFFVFAGFAVTAWWFFFFMFPETMTLEEIEKLFGGGDARGDRNGLEIQTKKINN</sequence>
<proteinExistence type="predicted"/>
<dbReference type="EMBL" id="CABITT030000002">
    <property type="protein sequence ID" value="VVA93582.1"/>
    <property type="molecule type" value="Genomic_DNA"/>
</dbReference>
<comment type="subcellular location">
    <subcellularLocation>
        <location evidence="1">Membrane</location>
        <topology evidence="1">Multi-pass membrane protein</topology>
    </subcellularLocation>
</comment>
<dbReference type="GO" id="GO:0016020">
    <property type="term" value="C:membrane"/>
    <property type="evidence" value="ECO:0007669"/>
    <property type="project" value="UniProtKB-SubCell"/>
</dbReference>
<dbReference type="AlphaFoldDB" id="A0A565AW48"/>
<evidence type="ECO:0000256" key="6">
    <source>
        <dbReference type="SAM" id="Phobius"/>
    </source>
</evidence>
<evidence type="ECO:0000256" key="2">
    <source>
        <dbReference type="ARBA" id="ARBA00022448"/>
    </source>
</evidence>
<dbReference type="Gene3D" id="1.20.1250.20">
    <property type="entry name" value="MFS general substrate transporter like domains"/>
    <property type="match status" value="2"/>
</dbReference>
<dbReference type="InterPro" id="IPR020846">
    <property type="entry name" value="MFS_dom"/>
</dbReference>
<evidence type="ECO:0000256" key="4">
    <source>
        <dbReference type="ARBA" id="ARBA00022989"/>
    </source>
</evidence>
<dbReference type="Pfam" id="PF00083">
    <property type="entry name" value="Sugar_tr"/>
    <property type="match status" value="1"/>
</dbReference>
<dbReference type="PROSITE" id="PS50850">
    <property type="entry name" value="MFS"/>
    <property type="match status" value="1"/>
</dbReference>
<keyword evidence="5 6" id="KW-0472">Membrane</keyword>
<dbReference type="GO" id="GO:0022857">
    <property type="term" value="F:transmembrane transporter activity"/>
    <property type="evidence" value="ECO:0007669"/>
    <property type="project" value="InterPro"/>
</dbReference>
<evidence type="ECO:0000259" key="7">
    <source>
        <dbReference type="PROSITE" id="PS50850"/>
    </source>
</evidence>
<dbReference type="PANTHER" id="PTHR48020:SF49">
    <property type="entry name" value="SUGAR TRANSPORTER"/>
    <property type="match status" value="1"/>
</dbReference>
<keyword evidence="4 6" id="KW-1133">Transmembrane helix</keyword>
<reference evidence="8" key="1">
    <citation type="submission" date="2019-07" db="EMBL/GenBank/DDBJ databases">
        <authorList>
            <person name="Dittberner H."/>
        </authorList>
    </citation>
    <scope>NUCLEOTIDE SEQUENCE [LARGE SCALE GENOMIC DNA]</scope>
</reference>
<keyword evidence="2" id="KW-0813">Transport</keyword>
<feature type="domain" description="Major facilitator superfamily (MFS) profile" evidence="7">
    <location>
        <begin position="1"/>
        <end position="128"/>
    </location>
</feature>
<evidence type="ECO:0000313" key="9">
    <source>
        <dbReference type="Proteomes" id="UP000489600"/>
    </source>
</evidence>
<accession>A0A565AW48</accession>
<name>A0A565AW48_9BRAS</name>
<keyword evidence="9" id="KW-1185">Reference proteome</keyword>
<dbReference type="PANTHER" id="PTHR48020">
    <property type="entry name" value="PROTON MYO-INOSITOL COTRANSPORTER"/>
    <property type="match status" value="1"/>
</dbReference>
<dbReference type="OrthoDB" id="6339427at2759"/>
<organism evidence="8 9">
    <name type="scientific">Arabis nemorensis</name>
    <dbReference type="NCBI Taxonomy" id="586526"/>
    <lineage>
        <taxon>Eukaryota</taxon>
        <taxon>Viridiplantae</taxon>
        <taxon>Streptophyta</taxon>
        <taxon>Embryophyta</taxon>
        <taxon>Tracheophyta</taxon>
        <taxon>Spermatophyta</taxon>
        <taxon>Magnoliopsida</taxon>
        <taxon>eudicotyledons</taxon>
        <taxon>Gunneridae</taxon>
        <taxon>Pentapetalae</taxon>
        <taxon>rosids</taxon>
        <taxon>malvids</taxon>
        <taxon>Brassicales</taxon>
        <taxon>Brassicaceae</taxon>
        <taxon>Arabideae</taxon>
        <taxon>Arabis</taxon>
    </lineage>
</organism>
<gene>
    <name evidence="8" type="ORF">ANE_LOCUS4027</name>
</gene>
<dbReference type="InterPro" id="IPR036259">
    <property type="entry name" value="MFS_trans_sf"/>
</dbReference>
<dbReference type="SUPFAM" id="SSF103473">
    <property type="entry name" value="MFS general substrate transporter"/>
    <property type="match status" value="1"/>
</dbReference>
<keyword evidence="3 6" id="KW-0812">Transmembrane</keyword>
<evidence type="ECO:0000256" key="3">
    <source>
        <dbReference type="ARBA" id="ARBA00022692"/>
    </source>
</evidence>
<evidence type="ECO:0000313" key="8">
    <source>
        <dbReference type="EMBL" id="VVA93582.1"/>
    </source>
</evidence>
<protein>
    <recommendedName>
        <fullName evidence="7">Major facilitator superfamily (MFS) profile domain-containing protein</fullName>
    </recommendedName>
</protein>
<dbReference type="Proteomes" id="UP000489600">
    <property type="component" value="Unassembled WGS sequence"/>
</dbReference>